<evidence type="ECO:0000256" key="6">
    <source>
        <dbReference type="ARBA" id="ARBA00022989"/>
    </source>
</evidence>
<feature type="transmembrane region" description="Helical" evidence="8">
    <location>
        <begin position="74"/>
        <end position="92"/>
    </location>
</feature>
<organism evidence="9 10">
    <name type="scientific">Uliginosibacterium sediminicola</name>
    <dbReference type="NCBI Taxonomy" id="2024550"/>
    <lineage>
        <taxon>Bacteria</taxon>
        <taxon>Pseudomonadati</taxon>
        <taxon>Pseudomonadota</taxon>
        <taxon>Betaproteobacteria</taxon>
        <taxon>Rhodocyclales</taxon>
        <taxon>Zoogloeaceae</taxon>
        <taxon>Uliginosibacterium</taxon>
    </lineage>
</organism>
<accession>A0ABU9YY15</accession>
<dbReference type="PANTHER" id="PTHR30269:SF32">
    <property type="entry name" value="MEMBRANE TRANSPORTER PROTEIN-RELATED"/>
    <property type="match status" value="1"/>
</dbReference>
<keyword evidence="6 8" id="KW-1133">Transmembrane helix</keyword>
<dbReference type="RefSeq" id="WP_345919364.1">
    <property type="nucleotide sequence ID" value="NZ_JBDIVE010000003.1"/>
</dbReference>
<protein>
    <recommendedName>
        <fullName evidence="8">Probable membrane transporter protein</fullName>
    </recommendedName>
</protein>
<dbReference type="Proteomes" id="UP001410394">
    <property type="component" value="Unassembled WGS sequence"/>
</dbReference>
<evidence type="ECO:0000256" key="2">
    <source>
        <dbReference type="ARBA" id="ARBA00009142"/>
    </source>
</evidence>
<evidence type="ECO:0000256" key="8">
    <source>
        <dbReference type="RuleBase" id="RU363041"/>
    </source>
</evidence>
<comment type="similarity">
    <text evidence="2 8">Belongs to the 4-toluene sulfonate uptake permease (TSUP) (TC 2.A.102) family.</text>
</comment>
<evidence type="ECO:0000256" key="7">
    <source>
        <dbReference type="ARBA" id="ARBA00023136"/>
    </source>
</evidence>
<evidence type="ECO:0000313" key="10">
    <source>
        <dbReference type="Proteomes" id="UP001410394"/>
    </source>
</evidence>
<gene>
    <name evidence="9" type="ORF">ABDB84_08810</name>
</gene>
<feature type="transmembrane region" description="Helical" evidence="8">
    <location>
        <begin position="225"/>
        <end position="243"/>
    </location>
</feature>
<dbReference type="InterPro" id="IPR002781">
    <property type="entry name" value="TM_pro_TauE-like"/>
</dbReference>
<evidence type="ECO:0000256" key="5">
    <source>
        <dbReference type="ARBA" id="ARBA00022692"/>
    </source>
</evidence>
<dbReference type="Pfam" id="PF01925">
    <property type="entry name" value="TauE"/>
    <property type="match status" value="1"/>
</dbReference>
<keyword evidence="4 8" id="KW-1003">Cell membrane</keyword>
<keyword evidence="5 8" id="KW-0812">Transmembrane</keyword>
<feature type="transmembrane region" description="Helical" evidence="8">
    <location>
        <begin position="130"/>
        <end position="155"/>
    </location>
</feature>
<comment type="caution">
    <text evidence="9">The sequence shown here is derived from an EMBL/GenBank/DDBJ whole genome shotgun (WGS) entry which is preliminary data.</text>
</comment>
<evidence type="ECO:0000256" key="1">
    <source>
        <dbReference type="ARBA" id="ARBA00004651"/>
    </source>
</evidence>
<evidence type="ECO:0000256" key="4">
    <source>
        <dbReference type="ARBA" id="ARBA00022475"/>
    </source>
</evidence>
<feature type="transmembrane region" description="Helical" evidence="8">
    <location>
        <begin position="167"/>
        <end position="188"/>
    </location>
</feature>
<keyword evidence="7 8" id="KW-0472">Membrane</keyword>
<dbReference type="InterPro" id="IPR052017">
    <property type="entry name" value="TSUP"/>
</dbReference>
<name>A0ABU9YY15_9RHOO</name>
<feature type="transmembrane region" description="Helical" evidence="8">
    <location>
        <begin position="99"/>
        <end position="118"/>
    </location>
</feature>
<dbReference type="EMBL" id="JBDIVE010000003">
    <property type="protein sequence ID" value="MEN3068575.1"/>
    <property type="molecule type" value="Genomic_DNA"/>
</dbReference>
<comment type="subcellular location">
    <subcellularLocation>
        <location evidence="1 8">Cell membrane</location>
        <topology evidence="1 8">Multi-pass membrane protein</topology>
    </subcellularLocation>
</comment>
<proteinExistence type="inferred from homology"/>
<sequence length="249" mass="25412">MSELATIIWVSLTFLAAGWIKGVVGMGLPTVAMGVLSLFLAPSAAAAMLVVPSLVTNIWQLLAGPAFGALLRRLATMMVAVFAGTILGIGVLTGHSASLASAALGAALALYGVVGLAAPRFTVPAKVEPWLSPLIGLITGLVTGATGVFVIPAVPYLSALGLAKEDLIQALGLSFTVSTVALACALGLSGQFQLSAASNSLLAVVPALAGMFIGQRIRSKLHPEAFRRWFFIGLVVLGAYMLARVLGTS</sequence>
<dbReference type="PANTHER" id="PTHR30269">
    <property type="entry name" value="TRANSMEMBRANE PROTEIN YFCA"/>
    <property type="match status" value="1"/>
</dbReference>
<feature type="transmembrane region" description="Helical" evidence="8">
    <location>
        <begin position="194"/>
        <end position="213"/>
    </location>
</feature>
<evidence type="ECO:0000313" key="9">
    <source>
        <dbReference type="EMBL" id="MEN3068575.1"/>
    </source>
</evidence>
<keyword evidence="10" id="KW-1185">Reference proteome</keyword>
<evidence type="ECO:0000256" key="3">
    <source>
        <dbReference type="ARBA" id="ARBA00022448"/>
    </source>
</evidence>
<keyword evidence="3" id="KW-0813">Transport</keyword>
<reference evidence="9 10" key="1">
    <citation type="journal article" date="2018" name="Int. J. Syst. Evol. Microbiol.">
        <title>Uliginosibacterium sediminicola sp. nov., isolated from freshwater sediment.</title>
        <authorList>
            <person name="Hwang W.M."/>
            <person name="Kim S.M."/>
            <person name="Kang K."/>
            <person name="Ahn T.Y."/>
        </authorList>
    </citation>
    <scope>NUCLEOTIDE SEQUENCE [LARGE SCALE GENOMIC DNA]</scope>
    <source>
        <strain evidence="9 10">M1-21</strain>
    </source>
</reference>
<feature type="transmembrane region" description="Helical" evidence="8">
    <location>
        <begin position="6"/>
        <end position="24"/>
    </location>
</feature>